<proteinExistence type="predicted"/>
<protein>
    <recommendedName>
        <fullName evidence="1">Reverse transcriptase zinc-binding domain-containing protein</fullName>
    </recommendedName>
</protein>
<gene>
    <name evidence="2" type="ORF">F2Q70_00001947</name>
</gene>
<dbReference type="EMBL" id="QGKY02001015">
    <property type="protein sequence ID" value="KAF2570395.1"/>
    <property type="molecule type" value="Genomic_DNA"/>
</dbReference>
<feature type="domain" description="Reverse transcriptase zinc-binding" evidence="1">
    <location>
        <begin position="1"/>
        <end position="51"/>
    </location>
</feature>
<reference evidence="2" key="1">
    <citation type="submission" date="2019-12" db="EMBL/GenBank/DDBJ databases">
        <title>Genome sequencing and annotation of Brassica cretica.</title>
        <authorList>
            <person name="Studholme D.J."/>
            <person name="Sarris P.F."/>
        </authorList>
    </citation>
    <scope>NUCLEOTIDE SEQUENCE</scope>
    <source>
        <strain evidence="2">PFS-102/07</strain>
        <tissue evidence="2">Leaf</tissue>
    </source>
</reference>
<sequence length="148" mass="17705">MTWLFVLDRCPTRDRLLRWGLQTDPLCLLCNSSPESRDHMFFQCGFAWGIWESLAPRTGFIPRRSWSQTISQLQLLRRRSILGMLTLLCWQSCLYWIWAERNGRLHRQNFRSQDVLIRLIDRQIKDKILSFRSSNPSLSSKMMQLWLA</sequence>
<evidence type="ECO:0000313" key="2">
    <source>
        <dbReference type="EMBL" id="KAF2570395.1"/>
    </source>
</evidence>
<name>A0A8S9ILP3_BRACR</name>
<organism evidence="2">
    <name type="scientific">Brassica cretica</name>
    <name type="common">Mustard</name>
    <dbReference type="NCBI Taxonomy" id="69181"/>
    <lineage>
        <taxon>Eukaryota</taxon>
        <taxon>Viridiplantae</taxon>
        <taxon>Streptophyta</taxon>
        <taxon>Embryophyta</taxon>
        <taxon>Tracheophyta</taxon>
        <taxon>Spermatophyta</taxon>
        <taxon>Magnoliopsida</taxon>
        <taxon>eudicotyledons</taxon>
        <taxon>Gunneridae</taxon>
        <taxon>Pentapetalae</taxon>
        <taxon>rosids</taxon>
        <taxon>malvids</taxon>
        <taxon>Brassicales</taxon>
        <taxon>Brassicaceae</taxon>
        <taxon>Brassiceae</taxon>
        <taxon>Brassica</taxon>
    </lineage>
</organism>
<comment type="caution">
    <text evidence="2">The sequence shown here is derived from an EMBL/GenBank/DDBJ whole genome shotgun (WGS) entry which is preliminary data.</text>
</comment>
<dbReference type="InterPro" id="IPR026960">
    <property type="entry name" value="RVT-Znf"/>
</dbReference>
<dbReference type="Pfam" id="PF13966">
    <property type="entry name" value="zf-RVT"/>
    <property type="match status" value="1"/>
</dbReference>
<evidence type="ECO:0000259" key="1">
    <source>
        <dbReference type="Pfam" id="PF13966"/>
    </source>
</evidence>
<dbReference type="AlphaFoldDB" id="A0A8S9ILP3"/>
<accession>A0A8S9ILP3</accession>